<evidence type="ECO:0000313" key="2">
    <source>
        <dbReference type="Proteomes" id="UP000325755"/>
    </source>
</evidence>
<dbReference type="Proteomes" id="UP000325755">
    <property type="component" value="Chromosome"/>
</dbReference>
<dbReference type="EMBL" id="CP044205">
    <property type="protein sequence ID" value="QFY43565.1"/>
    <property type="molecule type" value="Genomic_DNA"/>
</dbReference>
<reference evidence="1 2" key="1">
    <citation type="submission" date="2019-09" db="EMBL/GenBank/DDBJ databases">
        <title>Ecophysiology of the spiral-shaped methanotroph Methylospira mobilis as revealed by the complete genome sequence.</title>
        <authorList>
            <person name="Oshkin I.Y."/>
            <person name="Dedysh S.N."/>
            <person name="Miroshnikov K."/>
            <person name="Danilova O.V."/>
            <person name="Hakobyan A."/>
            <person name="Liesack W."/>
        </authorList>
    </citation>
    <scope>NUCLEOTIDE SEQUENCE [LARGE SCALE GENOMIC DNA]</scope>
    <source>
        <strain evidence="1 2">Shm1</strain>
    </source>
</reference>
<dbReference type="AlphaFoldDB" id="A0A5Q0BI59"/>
<evidence type="ECO:0000313" key="1">
    <source>
        <dbReference type="EMBL" id="QFY43565.1"/>
    </source>
</evidence>
<name>A0A5Q0BI59_9GAMM</name>
<gene>
    <name evidence="1" type="ORF">F6R98_13820</name>
</gene>
<dbReference type="Pfam" id="PF13665">
    <property type="entry name" value="Tox-PAAR-like"/>
    <property type="match status" value="1"/>
</dbReference>
<dbReference type="InParanoid" id="A0A5Q0BI59"/>
<accession>A0A5Q0BI59</accession>
<organism evidence="1 2">
    <name type="scientific">Candidatus Methylospira mobilis</name>
    <dbReference type="NCBI Taxonomy" id="1808979"/>
    <lineage>
        <taxon>Bacteria</taxon>
        <taxon>Pseudomonadati</taxon>
        <taxon>Pseudomonadota</taxon>
        <taxon>Gammaproteobacteria</taxon>
        <taxon>Methylococcales</taxon>
        <taxon>Methylococcaceae</taxon>
        <taxon>Candidatus Methylospira</taxon>
    </lineage>
</organism>
<keyword evidence="2" id="KW-1185">Reference proteome</keyword>
<protein>
    <submittedName>
        <fullName evidence="1">DUF4150 domain-containing protein</fullName>
    </submittedName>
</protein>
<dbReference type="KEGG" id="mmob:F6R98_13820"/>
<sequence length="133" mass="13834">MFMHNISGGMNMAMPDVCKTPVGPAVVPIPYPNISTNSTANPSSTGNKVLLDFMPSVHQMTSILTSNGDQAGVLMGVASNLIMGPTEFVVGCNTVLVDGKPVQRLTSTTKQNGQSPNCVGTSIVPTQVKVLAM</sequence>
<proteinExistence type="predicted"/>
<dbReference type="OrthoDB" id="272411at2"/>